<dbReference type="InterPro" id="IPR016181">
    <property type="entry name" value="Acyl_CoA_acyltransferase"/>
</dbReference>
<dbReference type="EC" id="2.3.1.109" evidence="4"/>
<organism evidence="5 6">
    <name type="scientific">Thorsellia anophelis DSM 18579</name>
    <dbReference type="NCBI Taxonomy" id="1123402"/>
    <lineage>
        <taxon>Bacteria</taxon>
        <taxon>Pseudomonadati</taxon>
        <taxon>Pseudomonadota</taxon>
        <taxon>Gammaproteobacteria</taxon>
        <taxon>Enterobacterales</taxon>
        <taxon>Thorselliaceae</taxon>
        <taxon>Thorsellia</taxon>
    </lineage>
</organism>
<dbReference type="InterPro" id="IPR017650">
    <property type="entry name" value="Arginine_N-succinylTrfase"/>
</dbReference>
<evidence type="ECO:0000256" key="3">
    <source>
        <dbReference type="ARBA" id="ARBA00023315"/>
    </source>
</evidence>
<dbReference type="PANTHER" id="PTHR30420:SF1">
    <property type="entry name" value="ARGININE N-SUCCINYLTRANSFERASE"/>
    <property type="match status" value="1"/>
</dbReference>
<keyword evidence="2 5" id="KW-0808">Transferase</keyword>
<dbReference type="SUPFAM" id="SSF55729">
    <property type="entry name" value="Acyl-CoA N-acyltransferases (Nat)"/>
    <property type="match status" value="1"/>
</dbReference>
<dbReference type="GO" id="GO:0006527">
    <property type="term" value="P:L-arginine catabolic process"/>
    <property type="evidence" value="ECO:0007669"/>
    <property type="project" value="UniProtKB-UniRule"/>
</dbReference>
<dbReference type="OrthoDB" id="21121at2"/>
<sequence length="356" mass="40585">MIIIRPVRKMDIDDILSLSTHTGGGLTSLPHDRETLEKRIIRSKDTWLELLEPDSQGYVFVMEDLSISKVVGICAIEVAVGLREPWYSYRITQEVHASKALDVYRSLSTLVLSNDHTGFSELCTLFLSPEYRKGVLGRLLSKSRFLFIASNRKRFPKDIIAELRGYSNKYGHSPFWEHVGKHFFAMDFEKVDFLSGTGQKAFIAELMPKHPLYVDFLPAEAKSIIGQVHPETAPARKMLEGEGLKFKNYIDIFDGGPTLQSKIDKVYSIKNSRLFDWQSDDDIPLYDYNTPANTFPTNETKYRLYLVSNEQLSVECYKVTVSFAYIDDSNKLNLPVRVIDALNLKVGEPVRAVLLK</sequence>
<dbReference type="NCBIfam" id="TIGR03244">
    <property type="entry name" value="arg_catab_AstA"/>
    <property type="match status" value="1"/>
</dbReference>
<keyword evidence="6" id="KW-1185">Reference proteome</keyword>
<dbReference type="RefSeq" id="WP_093319067.1">
    <property type="nucleotide sequence ID" value="NZ_FOHV01000009.1"/>
</dbReference>
<dbReference type="EMBL" id="FOHV01000009">
    <property type="protein sequence ID" value="SET12417.1"/>
    <property type="molecule type" value="Genomic_DNA"/>
</dbReference>
<evidence type="ECO:0000256" key="2">
    <source>
        <dbReference type="ARBA" id="ARBA00022679"/>
    </source>
</evidence>
<dbReference type="STRING" id="1123402.SAMN02583745_01424"/>
<evidence type="ECO:0000313" key="6">
    <source>
        <dbReference type="Proteomes" id="UP000242642"/>
    </source>
</evidence>
<dbReference type="PANTHER" id="PTHR30420">
    <property type="entry name" value="N-SUCCINYLARGININE DIHYDROLASE"/>
    <property type="match status" value="1"/>
</dbReference>
<evidence type="ECO:0000256" key="1">
    <source>
        <dbReference type="ARBA" id="ARBA00022503"/>
    </source>
</evidence>
<dbReference type="GO" id="GO:0008791">
    <property type="term" value="F:arginine N-succinyltransferase activity"/>
    <property type="evidence" value="ECO:0007669"/>
    <property type="project" value="UniProtKB-UniRule"/>
</dbReference>
<name>A0A1I0C101_9GAMM</name>
<protein>
    <recommendedName>
        <fullName evidence="4">Arginine N-succinyltransferase</fullName>
        <ecNumber evidence="4">2.3.1.109</ecNumber>
    </recommendedName>
</protein>
<evidence type="ECO:0000313" key="5">
    <source>
        <dbReference type="EMBL" id="SET12417.1"/>
    </source>
</evidence>
<keyword evidence="1" id="KW-0056">Arginine metabolism</keyword>
<keyword evidence="3" id="KW-0012">Acyltransferase</keyword>
<dbReference type="Proteomes" id="UP000242642">
    <property type="component" value="Unassembled WGS sequence"/>
</dbReference>
<gene>
    <name evidence="5" type="ORF">SAMN02583745_01424</name>
</gene>
<evidence type="ECO:0000256" key="4">
    <source>
        <dbReference type="NCBIfam" id="TIGR03244"/>
    </source>
</evidence>
<accession>A0A1I0C101</accession>
<dbReference type="NCBIfam" id="TIGR03243">
    <property type="entry name" value="arg_catab_AOST"/>
    <property type="match status" value="1"/>
</dbReference>
<dbReference type="InterPro" id="IPR007041">
    <property type="entry name" value="Arg_succinylTrfase_AstA/AruG"/>
</dbReference>
<dbReference type="Pfam" id="PF04958">
    <property type="entry name" value="AstA"/>
    <property type="match status" value="1"/>
</dbReference>
<reference evidence="6" key="1">
    <citation type="submission" date="2016-10" db="EMBL/GenBank/DDBJ databases">
        <authorList>
            <person name="Varghese N."/>
            <person name="Submissions S."/>
        </authorList>
    </citation>
    <scope>NUCLEOTIDE SEQUENCE [LARGE SCALE GENOMIC DNA]</scope>
    <source>
        <strain evidence="6">DSM 18579</strain>
    </source>
</reference>
<dbReference type="AlphaFoldDB" id="A0A1I0C101"/>
<proteinExistence type="predicted"/>